<proteinExistence type="predicted"/>
<keyword evidence="1" id="KW-0472">Membrane</keyword>
<dbReference type="Proteomes" id="UP000325395">
    <property type="component" value="Unassembled WGS sequence"/>
</dbReference>
<gene>
    <name evidence="2" type="ORF">BDV36DRAFT_244878</name>
</gene>
<keyword evidence="3" id="KW-1185">Reference proteome</keyword>
<evidence type="ECO:0000256" key="1">
    <source>
        <dbReference type="SAM" id="Phobius"/>
    </source>
</evidence>
<evidence type="ECO:0000313" key="2">
    <source>
        <dbReference type="EMBL" id="KAE8422612.1"/>
    </source>
</evidence>
<evidence type="ECO:0000313" key="3">
    <source>
        <dbReference type="Proteomes" id="UP000325395"/>
    </source>
</evidence>
<evidence type="ECO:0008006" key="4">
    <source>
        <dbReference type="Google" id="ProtNLM"/>
    </source>
</evidence>
<name>A0ABQ6WZX4_9EURO</name>
<protein>
    <recommendedName>
        <fullName evidence="4">Secreted protein</fullName>
    </recommendedName>
</protein>
<keyword evidence="1" id="KW-1133">Transmembrane helix</keyword>
<organism evidence="2 3">
    <name type="scientific">Aspergillus pseudocaelatus</name>
    <dbReference type="NCBI Taxonomy" id="1825620"/>
    <lineage>
        <taxon>Eukaryota</taxon>
        <taxon>Fungi</taxon>
        <taxon>Dikarya</taxon>
        <taxon>Ascomycota</taxon>
        <taxon>Pezizomycotina</taxon>
        <taxon>Eurotiomycetes</taxon>
        <taxon>Eurotiomycetidae</taxon>
        <taxon>Eurotiales</taxon>
        <taxon>Aspergillaceae</taxon>
        <taxon>Aspergillus</taxon>
        <taxon>Aspergillus subgen. Circumdati</taxon>
    </lineage>
</organism>
<reference evidence="2 3" key="1">
    <citation type="submission" date="2019-04" db="EMBL/GenBank/DDBJ databases">
        <authorList>
            <consortium name="DOE Joint Genome Institute"/>
            <person name="Mondo S."/>
            <person name="Kjaerbolling I."/>
            <person name="Vesth T."/>
            <person name="Frisvad J.C."/>
            <person name="Nybo J.L."/>
            <person name="Theobald S."/>
            <person name="Kildgaard S."/>
            <person name="Isbrandt T."/>
            <person name="Kuo A."/>
            <person name="Sato A."/>
            <person name="Lyhne E.K."/>
            <person name="Kogle M.E."/>
            <person name="Wiebenga A."/>
            <person name="Kun R.S."/>
            <person name="Lubbers R.J."/>
            <person name="Makela M.R."/>
            <person name="Barry K."/>
            <person name="Chovatia M."/>
            <person name="Clum A."/>
            <person name="Daum C."/>
            <person name="Haridas S."/>
            <person name="He G."/>
            <person name="LaButti K."/>
            <person name="Lipzen A."/>
            <person name="Riley R."/>
            <person name="Salamov A."/>
            <person name="Simmons B.A."/>
            <person name="Magnuson J.K."/>
            <person name="Henrissat B."/>
            <person name="Mortensen U.H."/>
            <person name="Larsen T.O."/>
            <person name="Devries R.P."/>
            <person name="Grigoriev I.V."/>
            <person name="Machida M."/>
            <person name="Baker S.E."/>
            <person name="Andersen M.R."/>
            <person name="Cantor M.N."/>
            <person name="Hua S.X."/>
        </authorList>
    </citation>
    <scope>NUCLEOTIDE SEQUENCE [LARGE SCALE GENOMIC DNA]</scope>
    <source>
        <strain evidence="2 3">CBS 117616</strain>
    </source>
</reference>
<accession>A0ABQ6WZX4</accession>
<feature type="transmembrane region" description="Helical" evidence="1">
    <location>
        <begin position="48"/>
        <end position="72"/>
    </location>
</feature>
<dbReference type="EMBL" id="ML735693">
    <property type="protein sequence ID" value="KAE8422612.1"/>
    <property type="molecule type" value="Genomic_DNA"/>
</dbReference>
<sequence>MPLADNLVLYLLLVTSGSLNGRRPIDRGSNENNLTVWGRPIIVVDGGLHIACSQGLVTVIGVHVLVLLACGLRVGTLIKRP</sequence>
<keyword evidence="1" id="KW-0812">Transmembrane</keyword>